<reference evidence="1" key="1">
    <citation type="submission" date="2021-10" db="EMBL/GenBank/DDBJ databases">
        <title>Tropical sea cucumber genome reveals ecological adaptation and Cuvierian tubules defense mechanism.</title>
        <authorList>
            <person name="Chen T."/>
        </authorList>
    </citation>
    <scope>NUCLEOTIDE SEQUENCE</scope>
    <source>
        <strain evidence="1">Nanhai2018</strain>
        <tissue evidence="1">Muscle</tissue>
    </source>
</reference>
<evidence type="ECO:0000313" key="1">
    <source>
        <dbReference type="EMBL" id="KAJ8043252.1"/>
    </source>
</evidence>
<proteinExistence type="predicted"/>
<dbReference type="PANTHER" id="PTHR31424">
    <property type="entry name" value="PROTEIN CBG23806"/>
    <property type="match status" value="1"/>
</dbReference>
<dbReference type="PANTHER" id="PTHR31424:SF3">
    <property type="entry name" value="RING-TYPE DOMAIN-CONTAINING PROTEIN"/>
    <property type="match status" value="1"/>
</dbReference>
<dbReference type="AlphaFoldDB" id="A0A9Q1CDW1"/>
<comment type="caution">
    <text evidence="1">The sequence shown here is derived from an EMBL/GenBank/DDBJ whole genome shotgun (WGS) entry which is preliminary data.</text>
</comment>
<name>A0A9Q1CDW1_HOLLE</name>
<keyword evidence="2" id="KW-1185">Reference proteome</keyword>
<gene>
    <name evidence="1" type="ORF">HOLleu_10257</name>
</gene>
<dbReference type="EMBL" id="JAIZAY010000004">
    <property type="protein sequence ID" value="KAJ8043252.1"/>
    <property type="molecule type" value="Genomic_DNA"/>
</dbReference>
<accession>A0A9Q1CDW1</accession>
<sequence length="179" mass="20662">MQLKTESSKTPVSVILLEVHTSYYLYSQKENIEHLLSSVVQKTKDLCPQLFDEAKEMTDRYRILLRLFASCHNVYNLASTFTDADIKALELSIAAYMEYFRTHFSDETVTPKMHLLEYHVIPFIRKWRVGLGFLGEQGGESVHARINAIKRDVRGLKDELAVLESVMKTHWVQTRPGAQ</sequence>
<organism evidence="1 2">
    <name type="scientific">Holothuria leucospilota</name>
    <name type="common">Black long sea cucumber</name>
    <name type="synonym">Mertensiothuria leucospilota</name>
    <dbReference type="NCBI Taxonomy" id="206669"/>
    <lineage>
        <taxon>Eukaryota</taxon>
        <taxon>Metazoa</taxon>
        <taxon>Echinodermata</taxon>
        <taxon>Eleutherozoa</taxon>
        <taxon>Echinozoa</taxon>
        <taxon>Holothuroidea</taxon>
        <taxon>Aspidochirotacea</taxon>
        <taxon>Aspidochirotida</taxon>
        <taxon>Holothuriidae</taxon>
        <taxon>Holothuria</taxon>
    </lineage>
</organism>
<evidence type="ECO:0000313" key="2">
    <source>
        <dbReference type="Proteomes" id="UP001152320"/>
    </source>
</evidence>
<dbReference type="Proteomes" id="UP001152320">
    <property type="component" value="Chromosome 4"/>
</dbReference>
<dbReference type="OrthoDB" id="10050996at2759"/>
<protein>
    <submittedName>
        <fullName evidence="1">Uncharacterized protein</fullName>
    </submittedName>
</protein>